<name>A0ABM3UYK2_MUSDO</name>
<keyword evidence="3" id="KW-1185">Reference proteome</keyword>
<dbReference type="InterPro" id="IPR019327">
    <property type="entry name" value="WKF"/>
</dbReference>
<feature type="compositionally biased region" description="Basic and acidic residues" evidence="1">
    <location>
        <begin position="218"/>
        <end position="232"/>
    </location>
</feature>
<protein>
    <submittedName>
        <fullName evidence="4">Uncharacterized protein C7orf50 homolog</fullName>
    </submittedName>
</protein>
<evidence type="ECO:0000256" key="1">
    <source>
        <dbReference type="SAM" id="MobiDB-lite"/>
    </source>
</evidence>
<evidence type="ECO:0000313" key="3">
    <source>
        <dbReference type="Proteomes" id="UP001652621"/>
    </source>
</evidence>
<organism evidence="3 4">
    <name type="scientific">Musca domestica</name>
    <name type="common">House fly</name>
    <dbReference type="NCBI Taxonomy" id="7370"/>
    <lineage>
        <taxon>Eukaryota</taxon>
        <taxon>Metazoa</taxon>
        <taxon>Ecdysozoa</taxon>
        <taxon>Arthropoda</taxon>
        <taxon>Hexapoda</taxon>
        <taxon>Insecta</taxon>
        <taxon>Pterygota</taxon>
        <taxon>Neoptera</taxon>
        <taxon>Endopterygota</taxon>
        <taxon>Diptera</taxon>
        <taxon>Brachycera</taxon>
        <taxon>Muscomorpha</taxon>
        <taxon>Muscoidea</taxon>
        <taxon>Muscidae</taxon>
        <taxon>Musca</taxon>
    </lineage>
</organism>
<gene>
    <name evidence="4" type="primary">LOC131802413</name>
</gene>
<feature type="compositionally biased region" description="Basic residues" evidence="1">
    <location>
        <begin position="89"/>
        <end position="98"/>
    </location>
</feature>
<feature type="domain" description="WKF" evidence="2">
    <location>
        <begin position="237"/>
        <end position="299"/>
    </location>
</feature>
<dbReference type="Pfam" id="PF10180">
    <property type="entry name" value="WKF"/>
    <property type="match status" value="1"/>
</dbReference>
<reference evidence="4" key="1">
    <citation type="submission" date="2025-08" db="UniProtKB">
        <authorList>
            <consortium name="RefSeq"/>
        </authorList>
    </citation>
    <scope>IDENTIFICATION</scope>
    <source>
        <strain evidence="4">Aabys</strain>
        <tissue evidence="4">Whole body</tissue>
    </source>
</reference>
<dbReference type="RefSeq" id="XP_058978586.1">
    <property type="nucleotide sequence ID" value="XM_059122603.1"/>
</dbReference>
<proteinExistence type="predicted"/>
<feature type="region of interest" description="Disordered" evidence="1">
    <location>
        <begin position="62"/>
        <end position="232"/>
    </location>
</feature>
<dbReference type="PANTHER" id="PTHR22306">
    <property type="entry name" value="CHROMOSOME 7 OPEN READING FRAME 50"/>
    <property type="match status" value="1"/>
</dbReference>
<dbReference type="Proteomes" id="UP001652621">
    <property type="component" value="Unplaced"/>
</dbReference>
<feature type="compositionally biased region" description="Basic and acidic residues" evidence="1">
    <location>
        <begin position="99"/>
        <end position="108"/>
    </location>
</feature>
<feature type="compositionally biased region" description="Low complexity" evidence="1">
    <location>
        <begin position="1"/>
        <end position="16"/>
    </location>
</feature>
<evidence type="ECO:0000313" key="4">
    <source>
        <dbReference type="RefSeq" id="XP_058978586.1"/>
    </source>
</evidence>
<accession>A0ABM3UYK2</accession>
<feature type="compositionally biased region" description="Acidic residues" evidence="1">
    <location>
        <begin position="161"/>
        <end position="185"/>
    </location>
</feature>
<dbReference type="GeneID" id="131802413"/>
<sequence length="336" mass="38423">MTEQTTTTTPTIIATITPPPPASSSPSSSQLCATNRYPSFAISSTPGFGFRQRDGIEISLKCDVDSNPSSTPRGQNDDGEPPLDVQPVKKQKAKKRKNSCVEHEDEVANKSFILENTTPHDTEVVTVNHEQGVSKKTKKRKNKEKGAVKEKRSKSHKTVDSGEDDEQHEVEQHDNDEDNDDDDGTIEPTLEQLKESEKPENTLAIVTGRQKKKQKHQKLLEAQKEHSMEKERQRNEEYLKKWKHCREDWKFEKLRQISIQQSMFDENILSTEYWNIALEYLAGSKGAAKDKVIKMANDVIDEVDKQCEAKETEEQRQQLVNSVKYQRARDLLQIFD</sequence>
<feature type="region of interest" description="Disordered" evidence="1">
    <location>
        <begin position="1"/>
        <end position="32"/>
    </location>
</feature>
<dbReference type="PANTHER" id="PTHR22306:SF2">
    <property type="entry name" value="CHROMOSOME 7 OPEN READING FRAME 50"/>
    <property type="match status" value="1"/>
</dbReference>
<evidence type="ECO:0000259" key="2">
    <source>
        <dbReference type="Pfam" id="PF10180"/>
    </source>
</evidence>